<organism evidence="2 3">
    <name type="scientific">Lophium mytilinum</name>
    <dbReference type="NCBI Taxonomy" id="390894"/>
    <lineage>
        <taxon>Eukaryota</taxon>
        <taxon>Fungi</taxon>
        <taxon>Dikarya</taxon>
        <taxon>Ascomycota</taxon>
        <taxon>Pezizomycotina</taxon>
        <taxon>Dothideomycetes</taxon>
        <taxon>Pleosporomycetidae</taxon>
        <taxon>Mytilinidiales</taxon>
        <taxon>Mytilinidiaceae</taxon>
        <taxon>Lophium</taxon>
    </lineage>
</organism>
<dbReference type="Pfam" id="PF06985">
    <property type="entry name" value="HET"/>
    <property type="match status" value="1"/>
</dbReference>
<keyword evidence="3" id="KW-1185">Reference proteome</keyword>
<dbReference type="InterPro" id="IPR010730">
    <property type="entry name" value="HET"/>
</dbReference>
<sequence length="127" mass="14371">MAYNYSPLQPSKDDFRLITILEPDPARPDLISCTIRHVSLASPPPYVALSYLWGDATRVRQIVLNGYTFGVTQHLYDALLSLREHGLLTVWADALSINQEDVDERGQQVLRMGAVYRRAERTVAWVG</sequence>
<proteinExistence type="predicted"/>
<gene>
    <name evidence="2" type="ORF">BU16DRAFT_456493</name>
</gene>
<evidence type="ECO:0000259" key="1">
    <source>
        <dbReference type="Pfam" id="PF06985"/>
    </source>
</evidence>
<dbReference type="EMBL" id="MU004186">
    <property type="protein sequence ID" value="KAF2497458.1"/>
    <property type="molecule type" value="Genomic_DNA"/>
</dbReference>
<reference evidence="2" key="1">
    <citation type="journal article" date="2020" name="Stud. Mycol.">
        <title>101 Dothideomycetes genomes: a test case for predicting lifestyles and emergence of pathogens.</title>
        <authorList>
            <person name="Haridas S."/>
            <person name="Albert R."/>
            <person name="Binder M."/>
            <person name="Bloem J."/>
            <person name="Labutti K."/>
            <person name="Salamov A."/>
            <person name="Andreopoulos B."/>
            <person name="Baker S."/>
            <person name="Barry K."/>
            <person name="Bills G."/>
            <person name="Bluhm B."/>
            <person name="Cannon C."/>
            <person name="Castanera R."/>
            <person name="Culley D."/>
            <person name="Daum C."/>
            <person name="Ezra D."/>
            <person name="Gonzalez J."/>
            <person name="Henrissat B."/>
            <person name="Kuo A."/>
            <person name="Liang C."/>
            <person name="Lipzen A."/>
            <person name="Lutzoni F."/>
            <person name="Magnuson J."/>
            <person name="Mondo S."/>
            <person name="Nolan M."/>
            <person name="Ohm R."/>
            <person name="Pangilinan J."/>
            <person name="Park H.-J."/>
            <person name="Ramirez L."/>
            <person name="Alfaro M."/>
            <person name="Sun H."/>
            <person name="Tritt A."/>
            <person name="Yoshinaga Y."/>
            <person name="Zwiers L.-H."/>
            <person name="Turgeon B."/>
            <person name="Goodwin S."/>
            <person name="Spatafora J."/>
            <person name="Crous P."/>
            <person name="Grigoriev I."/>
        </authorList>
    </citation>
    <scope>NUCLEOTIDE SEQUENCE</scope>
    <source>
        <strain evidence="2">CBS 269.34</strain>
    </source>
</reference>
<name>A0A6A6QYD7_9PEZI</name>
<dbReference type="PANTHER" id="PTHR24148">
    <property type="entry name" value="ANKYRIN REPEAT DOMAIN-CONTAINING PROTEIN 39 HOMOLOG-RELATED"/>
    <property type="match status" value="1"/>
</dbReference>
<dbReference type="PANTHER" id="PTHR24148:SF73">
    <property type="entry name" value="HET DOMAIN PROTEIN (AFU_ORTHOLOGUE AFUA_8G01020)"/>
    <property type="match status" value="1"/>
</dbReference>
<accession>A0A6A6QYD7</accession>
<dbReference type="AlphaFoldDB" id="A0A6A6QYD7"/>
<feature type="non-terminal residue" evidence="2">
    <location>
        <position position="127"/>
    </location>
</feature>
<feature type="domain" description="Heterokaryon incompatibility" evidence="1">
    <location>
        <begin position="46"/>
        <end position="127"/>
    </location>
</feature>
<protein>
    <recommendedName>
        <fullName evidence="1">Heterokaryon incompatibility domain-containing protein</fullName>
    </recommendedName>
</protein>
<evidence type="ECO:0000313" key="2">
    <source>
        <dbReference type="EMBL" id="KAF2497458.1"/>
    </source>
</evidence>
<dbReference type="InterPro" id="IPR052895">
    <property type="entry name" value="HetReg/Transcr_Mod"/>
</dbReference>
<evidence type="ECO:0000313" key="3">
    <source>
        <dbReference type="Proteomes" id="UP000799750"/>
    </source>
</evidence>
<dbReference type="OrthoDB" id="2157530at2759"/>
<dbReference type="Proteomes" id="UP000799750">
    <property type="component" value="Unassembled WGS sequence"/>
</dbReference>